<feature type="region of interest" description="Disordered" evidence="1">
    <location>
        <begin position="1"/>
        <end position="31"/>
    </location>
</feature>
<name>A0A8S9KIX6_BRACR</name>
<accession>A0A8S9KIX6</accession>
<reference evidence="2" key="1">
    <citation type="submission" date="2019-12" db="EMBL/GenBank/DDBJ databases">
        <title>Genome sequencing and annotation of Brassica cretica.</title>
        <authorList>
            <person name="Studholme D.J."/>
            <person name="Sarris P.F."/>
        </authorList>
    </citation>
    <scope>NUCLEOTIDE SEQUENCE</scope>
    <source>
        <strain evidence="2">PFS-102/07</strain>
        <tissue evidence="2">Leaf</tissue>
    </source>
</reference>
<comment type="caution">
    <text evidence="2">The sequence shown here is derived from an EMBL/GenBank/DDBJ whole genome shotgun (WGS) entry which is preliminary data.</text>
</comment>
<dbReference type="PANTHER" id="PTHR31099:SF37">
    <property type="entry name" value="MYOSIN HEAVY CHAIN-LIKE PROTEIN"/>
    <property type="match status" value="1"/>
</dbReference>
<dbReference type="PANTHER" id="PTHR31099">
    <property type="entry name" value="OS06G0165300 PROTEIN"/>
    <property type="match status" value="1"/>
</dbReference>
<dbReference type="EMBL" id="QGKY02000164">
    <property type="protein sequence ID" value="KAF2594654.1"/>
    <property type="molecule type" value="Genomic_DNA"/>
</dbReference>
<organism evidence="2">
    <name type="scientific">Brassica cretica</name>
    <name type="common">Mustard</name>
    <dbReference type="NCBI Taxonomy" id="69181"/>
    <lineage>
        <taxon>Eukaryota</taxon>
        <taxon>Viridiplantae</taxon>
        <taxon>Streptophyta</taxon>
        <taxon>Embryophyta</taxon>
        <taxon>Tracheophyta</taxon>
        <taxon>Spermatophyta</taxon>
        <taxon>Magnoliopsida</taxon>
        <taxon>eudicotyledons</taxon>
        <taxon>Gunneridae</taxon>
        <taxon>Pentapetalae</taxon>
        <taxon>rosids</taxon>
        <taxon>malvids</taxon>
        <taxon>Brassicales</taxon>
        <taxon>Brassicaceae</taxon>
        <taxon>Brassiceae</taxon>
        <taxon>Brassica</taxon>
    </lineage>
</organism>
<evidence type="ECO:0000313" key="2">
    <source>
        <dbReference type="EMBL" id="KAF2594654.1"/>
    </source>
</evidence>
<evidence type="ECO:0000256" key="1">
    <source>
        <dbReference type="SAM" id="MobiDB-lite"/>
    </source>
</evidence>
<sequence length="646" mass="73002">MSSKRKSSTKFNRDRFVPEGSSSQHVGNVPKVEFSAESIDPEEVDAWRTAMGEVKPPTPIVWVPPSFKLNPVRGCPSMSCPNGLAAIRHSKNHVFEEKIFYQVSCDRSVPEGSSSNHVRVVPKVEISAESIDPEEVDAWRTGMGEVKPPTSVVWVPPSFKPNHVPGCPSMRCPNGLAAIRHSCKIPESVEFRLPESGEVALSPPEGYFTCYEAYLMQCHLWFPILEIIVQLLNRFNLSISQVNPCGLQHLVGILVLSYELGITLDADHLEAWVEPRWSRSLIVQVMPRTNMAIISGFVSKYHFWKEHFFFVRVSDASVEASAIPIFRTRLGTKGIPNSECLLSLILTISDFYGLLTVWELLRGRPCFWAEFSPKRVCRAVGLYRSRFQPDMPTEEGSESSMDGFVPYVPRTKRDRSKPSKDKHIMVDEDVVDRQFSPDNILKDYLVSQSGGSNGDQFNLDGLSEFDFPPTAGGSEEGSDFSKAARMVNGGLLMINRALDTSRQEAQMARFRAEVADKEIARLKDDLESSRRHGRESFAKEVNHAYKRGKREIVEVMKSHRDKFSQSFEELKGCYKAFTDYRDCRGTVGGLCLTQHPDYSFSTEYAKQTGLMAEKDKDPKISEVEDEIWKQWEPVPFILVGCKRIYP</sequence>
<protein>
    <submittedName>
        <fullName evidence="2">Uncharacterized protein</fullName>
    </submittedName>
</protein>
<dbReference type="AlphaFoldDB" id="A0A8S9KIX6"/>
<gene>
    <name evidence="2" type="ORF">F2Q70_00043194</name>
</gene>
<proteinExistence type="predicted"/>
<feature type="region of interest" description="Disordered" evidence="1">
    <location>
        <begin position="391"/>
        <end position="421"/>
    </location>
</feature>